<accession>A0ABU0WF96</accession>
<sequence length="195" mass="21766">MTSPDFSPLGDDPLGIRSQGASDAGGPPTPSKDGSETVRRRNTSVRGIVASLKNGVAMPWRWDAERDFMHLLEVDPDVLSYQRHQKPVALIIGHRVRQHTVDFKLELIDAHQVRSALVDIVGDTSTPERDARTRALSTYYTARGTHYGTVSVTEIRFQPRLDNAKEVLTGRSVEPPEERTGFIWTPWNASCRFDG</sequence>
<keyword evidence="3" id="KW-1185">Reference proteome</keyword>
<evidence type="ECO:0000313" key="3">
    <source>
        <dbReference type="Proteomes" id="UP001227317"/>
    </source>
</evidence>
<name>A0ABU0WF96_9PROT</name>
<evidence type="ECO:0000313" key="2">
    <source>
        <dbReference type="EMBL" id="MDQ2102883.1"/>
    </source>
</evidence>
<organism evidence="2 3">
    <name type="scientific">Azospirillum isscasi</name>
    <dbReference type="NCBI Taxonomy" id="3053926"/>
    <lineage>
        <taxon>Bacteria</taxon>
        <taxon>Pseudomonadati</taxon>
        <taxon>Pseudomonadota</taxon>
        <taxon>Alphaproteobacteria</taxon>
        <taxon>Rhodospirillales</taxon>
        <taxon>Azospirillaceae</taxon>
        <taxon>Azospirillum</taxon>
    </lineage>
</organism>
<protein>
    <submittedName>
        <fullName evidence="2">Uncharacterized protein</fullName>
    </submittedName>
</protein>
<evidence type="ECO:0000256" key="1">
    <source>
        <dbReference type="SAM" id="MobiDB-lite"/>
    </source>
</evidence>
<comment type="caution">
    <text evidence="2">The sequence shown here is derived from an EMBL/GenBank/DDBJ whole genome shotgun (WGS) entry which is preliminary data.</text>
</comment>
<reference evidence="2 3" key="1">
    <citation type="submission" date="2023-06" db="EMBL/GenBank/DDBJ databases">
        <title>Azospirillum isscasensis sp.nov, a bacterium isolated from rhizosphere soil of rice.</title>
        <authorList>
            <person name="Wang H."/>
        </authorList>
    </citation>
    <scope>NUCLEOTIDE SEQUENCE [LARGE SCALE GENOMIC DNA]</scope>
    <source>
        <strain evidence="2 3">C340-1</strain>
    </source>
</reference>
<gene>
    <name evidence="2" type="ORF">QSG27_09285</name>
</gene>
<dbReference type="EMBL" id="JAUJFI010000032">
    <property type="protein sequence ID" value="MDQ2102883.1"/>
    <property type="molecule type" value="Genomic_DNA"/>
</dbReference>
<feature type="region of interest" description="Disordered" evidence="1">
    <location>
        <begin position="1"/>
        <end position="42"/>
    </location>
</feature>
<dbReference type="RefSeq" id="WP_306705384.1">
    <property type="nucleotide sequence ID" value="NZ_JAUJFI010000032.1"/>
</dbReference>
<proteinExistence type="predicted"/>
<dbReference type="Proteomes" id="UP001227317">
    <property type="component" value="Unassembled WGS sequence"/>
</dbReference>